<dbReference type="RefSeq" id="WP_088602089.1">
    <property type="nucleotide sequence ID" value="NZ_NJIH01000003.1"/>
</dbReference>
<evidence type="ECO:0000313" key="5">
    <source>
        <dbReference type="Proteomes" id="UP000214603"/>
    </source>
</evidence>
<dbReference type="Pfam" id="PF03972">
    <property type="entry name" value="MmgE_PrpD_N"/>
    <property type="match status" value="1"/>
</dbReference>
<evidence type="ECO:0000259" key="3">
    <source>
        <dbReference type="Pfam" id="PF19305"/>
    </source>
</evidence>
<accession>A0A225MQK6</accession>
<dbReference type="AlphaFoldDB" id="A0A225MQK6"/>
<dbReference type="SUPFAM" id="SSF103378">
    <property type="entry name" value="2-methylcitrate dehydratase PrpD"/>
    <property type="match status" value="1"/>
</dbReference>
<feature type="domain" description="MmgE/PrpD C-terminal" evidence="3">
    <location>
        <begin position="270"/>
        <end position="439"/>
    </location>
</feature>
<organism evidence="4 5">
    <name type="scientific">Candidimonas nitroreducens</name>
    <dbReference type="NCBI Taxonomy" id="683354"/>
    <lineage>
        <taxon>Bacteria</taxon>
        <taxon>Pseudomonadati</taxon>
        <taxon>Pseudomonadota</taxon>
        <taxon>Betaproteobacteria</taxon>
        <taxon>Burkholderiales</taxon>
        <taxon>Alcaligenaceae</taxon>
        <taxon>Candidimonas</taxon>
    </lineage>
</organism>
<proteinExistence type="inferred from homology"/>
<dbReference type="InterPro" id="IPR042188">
    <property type="entry name" value="MmgE/PrpD_sf_2"/>
</dbReference>
<comment type="similarity">
    <text evidence="1">Belongs to the PrpD family.</text>
</comment>
<reference evidence="5" key="1">
    <citation type="submission" date="2017-06" db="EMBL/GenBank/DDBJ databases">
        <title>Herbaspirillum phytohormonus sp. nov., isolated from the root nodule of Robinia pseudoacacia in lead-zinc mine.</title>
        <authorList>
            <person name="Fan M."/>
            <person name="Lin Y."/>
        </authorList>
    </citation>
    <scope>NUCLEOTIDE SEQUENCE [LARGE SCALE GENOMIC DNA]</scope>
    <source>
        <strain evidence="5">SC-089</strain>
    </source>
</reference>
<gene>
    <name evidence="4" type="ORF">CEY11_04015</name>
</gene>
<keyword evidence="5" id="KW-1185">Reference proteome</keyword>
<sequence>MPYDHNLPITRGFAEYIAAADFKALPSEAVEAAKVAILDGLGCLAAGSREPAPSIARAALGGEPSGSCTVIGTAVPGSPATAALLNGIALHALDFEVQGMPPAHGTSSILPGVLALSERYAVAPERAVLAFIIGWQIQQRVRTAARDSAFRGFHPPGVVGPLGAVAACSVILGLSAEQVAGAIGLAASRTGGLFANNGSMAKPTHPGNSARSGVESALLAAGGMSGNKQILEMPGGHFETFFDERFRPAEVLGGLENYAIVEPGFTIKRYPAEIYMQWVIEACQQLRLAPEFDLDAVAEVVVEPPVFRTTLSRPRPVSGLDGKFSYEYAAAVGLSQNEVIIATFDDATAFSAPVQRLLPRVRLVHNRDIPQTLDAMWARVTVKLADGTELVERCERFPGCPERPMNRQQRHRKVVDCLTTGGLAAEEAHRLIALVERLETLPSWDPILELLAHLAPPAPRSPVAGA</sequence>
<dbReference type="EMBL" id="NJIH01000003">
    <property type="protein sequence ID" value="OWT63505.1"/>
    <property type="molecule type" value="Genomic_DNA"/>
</dbReference>
<dbReference type="GO" id="GO:0016829">
    <property type="term" value="F:lyase activity"/>
    <property type="evidence" value="ECO:0007669"/>
    <property type="project" value="InterPro"/>
</dbReference>
<dbReference type="InterPro" id="IPR042183">
    <property type="entry name" value="MmgE/PrpD_sf_1"/>
</dbReference>
<dbReference type="Gene3D" id="1.10.4100.10">
    <property type="entry name" value="2-methylcitrate dehydratase PrpD"/>
    <property type="match status" value="1"/>
</dbReference>
<dbReference type="InterPro" id="IPR045337">
    <property type="entry name" value="MmgE_PrpD_C"/>
</dbReference>
<dbReference type="OrthoDB" id="8680281at2"/>
<dbReference type="Proteomes" id="UP000214603">
    <property type="component" value="Unassembled WGS sequence"/>
</dbReference>
<dbReference type="Gene3D" id="3.30.1330.120">
    <property type="entry name" value="2-methylcitrate dehydratase PrpD"/>
    <property type="match status" value="1"/>
</dbReference>
<protein>
    <recommendedName>
        <fullName evidence="6">MmgE/PrpD family protein</fullName>
    </recommendedName>
</protein>
<dbReference type="InterPro" id="IPR045336">
    <property type="entry name" value="MmgE_PrpD_N"/>
</dbReference>
<dbReference type="PANTHER" id="PTHR16943:SF8">
    <property type="entry name" value="2-METHYLCITRATE DEHYDRATASE"/>
    <property type="match status" value="1"/>
</dbReference>
<dbReference type="PANTHER" id="PTHR16943">
    <property type="entry name" value="2-METHYLCITRATE DEHYDRATASE-RELATED"/>
    <property type="match status" value="1"/>
</dbReference>
<evidence type="ECO:0000259" key="2">
    <source>
        <dbReference type="Pfam" id="PF03972"/>
    </source>
</evidence>
<dbReference type="Pfam" id="PF19305">
    <property type="entry name" value="MmgE_PrpD_C"/>
    <property type="match status" value="1"/>
</dbReference>
<feature type="domain" description="MmgE/PrpD N-terminal" evidence="2">
    <location>
        <begin position="13"/>
        <end position="244"/>
    </location>
</feature>
<name>A0A225MQK6_9BURK</name>
<evidence type="ECO:0000313" key="4">
    <source>
        <dbReference type="EMBL" id="OWT63505.1"/>
    </source>
</evidence>
<dbReference type="InterPro" id="IPR036148">
    <property type="entry name" value="MmgE/PrpD_sf"/>
</dbReference>
<evidence type="ECO:0008006" key="6">
    <source>
        <dbReference type="Google" id="ProtNLM"/>
    </source>
</evidence>
<dbReference type="InterPro" id="IPR005656">
    <property type="entry name" value="MmgE_PrpD"/>
</dbReference>
<comment type="caution">
    <text evidence="4">The sequence shown here is derived from an EMBL/GenBank/DDBJ whole genome shotgun (WGS) entry which is preliminary data.</text>
</comment>
<evidence type="ECO:0000256" key="1">
    <source>
        <dbReference type="ARBA" id="ARBA00006174"/>
    </source>
</evidence>